<dbReference type="InterPro" id="IPR010982">
    <property type="entry name" value="Lambda_DNA-bd_dom_sf"/>
</dbReference>
<dbReference type="Gene3D" id="1.10.260.40">
    <property type="entry name" value="lambda repressor-like DNA-binding domains"/>
    <property type="match status" value="1"/>
</dbReference>
<dbReference type="PROSITE" id="PS50943">
    <property type="entry name" value="HTH_CROC1"/>
    <property type="match status" value="1"/>
</dbReference>
<name>A0A4Y8TZK5_9MICC</name>
<dbReference type="Proteomes" id="UP000297638">
    <property type="component" value="Unassembled WGS sequence"/>
</dbReference>
<dbReference type="InterPro" id="IPR001387">
    <property type="entry name" value="Cro/C1-type_HTH"/>
</dbReference>
<reference evidence="2 3" key="1">
    <citation type="submission" date="2019-03" db="EMBL/GenBank/DDBJ databases">
        <title>Glutamicibacter sp. LJH19 genome.</title>
        <authorList>
            <person name="Sinai Borker S."/>
            <person name="Kumar R."/>
        </authorList>
    </citation>
    <scope>NUCLEOTIDE SEQUENCE [LARGE SCALE GENOMIC DNA]</scope>
    <source>
        <strain evidence="2 3">LJH19</strain>
    </source>
</reference>
<evidence type="ECO:0000259" key="1">
    <source>
        <dbReference type="PROSITE" id="PS50943"/>
    </source>
</evidence>
<accession>A0A4Y8TZK5</accession>
<organism evidence="2 3">
    <name type="scientific">Glutamicibacter arilaitensis</name>
    <dbReference type="NCBI Taxonomy" id="256701"/>
    <lineage>
        <taxon>Bacteria</taxon>
        <taxon>Bacillati</taxon>
        <taxon>Actinomycetota</taxon>
        <taxon>Actinomycetes</taxon>
        <taxon>Micrococcales</taxon>
        <taxon>Micrococcaceae</taxon>
        <taxon>Glutamicibacter</taxon>
    </lineage>
</organism>
<comment type="caution">
    <text evidence="2">The sequence shown here is derived from an EMBL/GenBank/DDBJ whole genome shotgun (WGS) entry which is preliminary data.</text>
</comment>
<dbReference type="RefSeq" id="WP_134780245.1">
    <property type="nucleotide sequence ID" value="NZ_SPDS01000001.1"/>
</dbReference>
<dbReference type="GO" id="GO:0003677">
    <property type="term" value="F:DNA binding"/>
    <property type="evidence" value="ECO:0007669"/>
    <property type="project" value="InterPro"/>
</dbReference>
<proteinExistence type="predicted"/>
<sequence length="121" mass="13231">MTSSIDANTGSAIQLRRESRGWSKNLFSQLLQSAGLENFHPTTISRTETGERSLRVAEIYVIAAVLECGVDELISPNPDASPRVVTFTEACEKASYYLGMAKRLGQPGNEHKEADDGDQDL</sequence>
<dbReference type="EMBL" id="SPDS01000001">
    <property type="protein sequence ID" value="TFH57308.1"/>
    <property type="molecule type" value="Genomic_DNA"/>
</dbReference>
<dbReference type="CDD" id="cd00093">
    <property type="entry name" value="HTH_XRE"/>
    <property type="match status" value="1"/>
</dbReference>
<dbReference type="SUPFAM" id="SSF47413">
    <property type="entry name" value="lambda repressor-like DNA-binding domains"/>
    <property type="match status" value="1"/>
</dbReference>
<feature type="domain" description="HTH cro/C1-type" evidence="1">
    <location>
        <begin position="40"/>
        <end position="73"/>
    </location>
</feature>
<evidence type="ECO:0000313" key="3">
    <source>
        <dbReference type="Proteomes" id="UP000297638"/>
    </source>
</evidence>
<gene>
    <name evidence="2" type="ORF">EXY26_10020</name>
</gene>
<protein>
    <submittedName>
        <fullName evidence="2">XRE family transcriptional regulator</fullName>
    </submittedName>
</protein>
<evidence type="ECO:0000313" key="2">
    <source>
        <dbReference type="EMBL" id="TFH57308.1"/>
    </source>
</evidence>
<dbReference type="AlphaFoldDB" id="A0A4Y8TZK5"/>